<comment type="similarity">
    <text evidence="1">Belongs to the ABC transporter superfamily.</text>
</comment>
<sequence length="254" mass="28310">PKMSIIAENITKLYGAQKALDEVSFRIKSGEVVGFLGPNGAGKSTMMKIITGYLPPSSGTVVVNNLDVMEHPLEVKKQIGYLPENNPLYHEMYVREYLKFVAGIYKLGNQTKQRMEEIIRQTGLEPEQKKKIGALSKGFRQRVGLAQALIHDPQVLILDEPTSGLDPNQIVEIRNLISEAGKEKTVLLSTHIMQEVEAICDRIIIIHNGKIVADDAKGDIFDYVEEIFQTVHVEFSGTVDQKKLERIGGVNKVL</sequence>
<organism evidence="6">
    <name type="scientific">marine sediment metagenome</name>
    <dbReference type="NCBI Taxonomy" id="412755"/>
    <lineage>
        <taxon>unclassified sequences</taxon>
        <taxon>metagenomes</taxon>
        <taxon>ecological metagenomes</taxon>
    </lineage>
</organism>
<dbReference type="GO" id="GO:0016887">
    <property type="term" value="F:ATP hydrolysis activity"/>
    <property type="evidence" value="ECO:0007669"/>
    <property type="project" value="InterPro"/>
</dbReference>
<dbReference type="PANTHER" id="PTHR42711">
    <property type="entry name" value="ABC TRANSPORTER ATP-BINDING PROTEIN"/>
    <property type="match status" value="1"/>
</dbReference>
<dbReference type="Pfam" id="PF00005">
    <property type="entry name" value="ABC_tran"/>
    <property type="match status" value="1"/>
</dbReference>
<evidence type="ECO:0000256" key="4">
    <source>
        <dbReference type="ARBA" id="ARBA00022840"/>
    </source>
</evidence>
<feature type="non-terminal residue" evidence="6">
    <location>
        <position position="254"/>
    </location>
</feature>
<dbReference type="PROSITE" id="PS50893">
    <property type="entry name" value="ABC_TRANSPORTER_2"/>
    <property type="match status" value="1"/>
</dbReference>
<dbReference type="PANTHER" id="PTHR42711:SF5">
    <property type="entry name" value="ABC TRANSPORTER ATP-BINDING PROTEIN NATA"/>
    <property type="match status" value="1"/>
</dbReference>
<dbReference type="InterPro" id="IPR050763">
    <property type="entry name" value="ABC_transporter_ATP-binding"/>
</dbReference>
<feature type="domain" description="ABC transporter" evidence="5">
    <location>
        <begin position="5"/>
        <end position="233"/>
    </location>
</feature>
<evidence type="ECO:0000256" key="3">
    <source>
        <dbReference type="ARBA" id="ARBA00022741"/>
    </source>
</evidence>
<feature type="non-terminal residue" evidence="6">
    <location>
        <position position="1"/>
    </location>
</feature>
<evidence type="ECO:0000256" key="1">
    <source>
        <dbReference type="ARBA" id="ARBA00005417"/>
    </source>
</evidence>
<keyword evidence="4" id="KW-0067">ATP-binding</keyword>
<dbReference type="InterPro" id="IPR003439">
    <property type="entry name" value="ABC_transporter-like_ATP-bd"/>
</dbReference>
<keyword evidence="3" id="KW-0547">Nucleotide-binding</keyword>
<protein>
    <recommendedName>
        <fullName evidence="5">ABC transporter domain-containing protein</fullName>
    </recommendedName>
</protein>
<gene>
    <name evidence="6" type="ORF">S12H4_45949</name>
</gene>
<reference evidence="6" key="1">
    <citation type="journal article" date="2014" name="Front. Microbiol.">
        <title>High frequency of phylogenetically diverse reductive dehalogenase-homologous genes in deep subseafloor sedimentary metagenomes.</title>
        <authorList>
            <person name="Kawai M."/>
            <person name="Futagami T."/>
            <person name="Toyoda A."/>
            <person name="Takaki Y."/>
            <person name="Nishi S."/>
            <person name="Hori S."/>
            <person name="Arai W."/>
            <person name="Tsubouchi T."/>
            <person name="Morono Y."/>
            <person name="Uchiyama I."/>
            <person name="Ito T."/>
            <person name="Fujiyama A."/>
            <person name="Inagaki F."/>
            <person name="Takami H."/>
        </authorList>
    </citation>
    <scope>NUCLEOTIDE SEQUENCE</scope>
    <source>
        <strain evidence="6">Expedition CK06-06</strain>
    </source>
</reference>
<name>X1U6T4_9ZZZZ</name>
<accession>X1U6T4</accession>
<dbReference type="EMBL" id="BARW01028463">
    <property type="protein sequence ID" value="GAJ13209.1"/>
    <property type="molecule type" value="Genomic_DNA"/>
</dbReference>
<dbReference type="SMART" id="SM00382">
    <property type="entry name" value="AAA"/>
    <property type="match status" value="1"/>
</dbReference>
<keyword evidence="2" id="KW-0813">Transport</keyword>
<dbReference type="InterPro" id="IPR027417">
    <property type="entry name" value="P-loop_NTPase"/>
</dbReference>
<evidence type="ECO:0000256" key="2">
    <source>
        <dbReference type="ARBA" id="ARBA00022448"/>
    </source>
</evidence>
<evidence type="ECO:0000313" key="6">
    <source>
        <dbReference type="EMBL" id="GAJ13209.1"/>
    </source>
</evidence>
<comment type="caution">
    <text evidence="6">The sequence shown here is derived from an EMBL/GenBank/DDBJ whole genome shotgun (WGS) entry which is preliminary data.</text>
</comment>
<evidence type="ECO:0000259" key="5">
    <source>
        <dbReference type="PROSITE" id="PS50893"/>
    </source>
</evidence>
<proteinExistence type="inferred from homology"/>
<dbReference type="InterPro" id="IPR003593">
    <property type="entry name" value="AAA+_ATPase"/>
</dbReference>
<dbReference type="Gene3D" id="3.40.50.300">
    <property type="entry name" value="P-loop containing nucleotide triphosphate hydrolases"/>
    <property type="match status" value="1"/>
</dbReference>
<dbReference type="SUPFAM" id="SSF52540">
    <property type="entry name" value="P-loop containing nucleoside triphosphate hydrolases"/>
    <property type="match status" value="1"/>
</dbReference>
<dbReference type="GO" id="GO:0005524">
    <property type="term" value="F:ATP binding"/>
    <property type="evidence" value="ECO:0007669"/>
    <property type="project" value="UniProtKB-KW"/>
</dbReference>
<dbReference type="AlphaFoldDB" id="X1U6T4"/>